<feature type="transmembrane region" description="Helical" evidence="1">
    <location>
        <begin position="56"/>
        <end position="75"/>
    </location>
</feature>
<protein>
    <submittedName>
        <fullName evidence="2">Uncharacterized protein</fullName>
    </submittedName>
</protein>
<name>A0A0A9F7W9_ARUDO</name>
<keyword evidence="1" id="KW-0472">Membrane</keyword>
<accession>A0A0A9F7W9</accession>
<reference evidence="2" key="2">
    <citation type="journal article" date="2015" name="Data Brief">
        <title>Shoot transcriptome of the giant reed, Arundo donax.</title>
        <authorList>
            <person name="Barrero R.A."/>
            <person name="Guerrero F.D."/>
            <person name="Moolhuijzen P."/>
            <person name="Goolsby J.A."/>
            <person name="Tidwell J."/>
            <person name="Bellgard S.E."/>
            <person name="Bellgard M.I."/>
        </authorList>
    </citation>
    <scope>NUCLEOTIDE SEQUENCE</scope>
    <source>
        <tissue evidence="2">Shoot tissue taken approximately 20 cm above the soil surface</tissue>
    </source>
</reference>
<keyword evidence="1" id="KW-0812">Transmembrane</keyword>
<feature type="transmembrane region" description="Helical" evidence="1">
    <location>
        <begin position="6"/>
        <end position="25"/>
    </location>
</feature>
<evidence type="ECO:0000313" key="2">
    <source>
        <dbReference type="EMBL" id="JAE04368.1"/>
    </source>
</evidence>
<evidence type="ECO:0000256" key="1">
    <source>
        <dbReference type="SAM" id="Phobius"/>
    </source>
</evidence>
<proteinExistence type="predicted"/>
<sequence length="77" mass="8527">MLGSPILSGNVTTVSFGPITVWMQFFLYSSNLACFSLSSRYFCFFSSFFFSELMPSILLIASACSSFSAFSTCILRL</sequence>
<dbReference type="EMBL" id="GBRH01193528">
    <property type="protein sequence ID" value="JAE04368.1"/>
    <property type="molecule type" value="Transcribed_RNA"/>
</dbReference>
<dbReference type="AlphaFoldDB" id="A0A0A9F7W9"/>
<organism evidence="2">
    <name type="scientific">Arundo donax</name>
    <name type="common">Giant reed</name>
    <name type="synonym">Donax arundinaceus</name>
    <dbReference type="NCBI Taxonomy" id="35708"/>
    <lineage>
        <taxon>Eukaryota</taxon>
        <taxon>Viridiplantae</taxon>
        <taxon>Streptophyta</taxon>
        <taxon>Embryophyta</taxon>
        <taxon>Tracheophyta</taxon>
        <taxon>Spermatophyta</taxon>
        <taxon>Magnoliopsida</taxon>
        <taxon>Liliopsida</taxon>
        <taxon>Poales</taxon>
        <taxon>Poaceae</taxon>
        <taxon>PACMAD clade</taxon>
        <taxon>Arundinoideae</taxon>
        <taxon>Arundineae</taxon>
        <taxon>Arundo</taxon>
    </lineage>
</organism>
<keyword evidence="1" id="KW-1133">Transmembrane helix</keyword>
<reference evidence="2" key="1">
    <citation type="submission" date="2014-09" db="EMBL/GenBank/DDBJ databases">
        <authorList>
            <person name="Magalhaes I.L.F."/>
            <person name="Oliveira U."/>
            <person name="Santos F.R."/>
            <person name="Vidigal T.H.D.A."/>
            <person name="Brescovit A.D."/>
            <person name="Santos A.J."/>
        </authorList>
    </citation>
    <scope>NUCLEOTIDE SEQUENCE</scope>
    <source>
        <tissue evidence="2">Shoot tissue taken approximately 20 cm above the soil surface</tissue>
    </source>
</reference>